<protein>
    <submittedName>
        <fullName evidence="1">Uncharacterized protein</fullName>
    </submittedName>
</protein>
<proteinExistence type="predicted"/>
<dbReference type="EMBL" id="PP847201">
    <property type="protein sequence ID" value="XBY85828.1"/>
    <property type="molecule type" value="Genomic_DNA"/>
</dbReference>
<sequence>MAPAATIGAVATLPVKSPNISIPPREVDVAGGTVSVAELTLNTVPEICSPEPNVRFVGVDVVLLEPII</sequence>
<name>A0AAU7YCE3_9VIRU</name>
<accession>A0AAU7YCE3</accession>
<evidence type="ECO:0000313" key="1">
    <source>
        <dbReference type="EMBL" id="XBY85828.1"/>
    </source>
</evidence>
<organism evidence="1">
    <name type="scientific">Iridovirus sp</name>
    <dbReference type="NCBI Taxonomy" id="135728"/>
    <lineage>
        <taxon>Viruses</taxon>
        <taxon>Varidnaviria</taxon>
        <taxon>Bamfordvirae</taxon>
        <taxon>Nucleocytoviricota</taxon>
        <taxon>Megaviricetes</taxon>
        <taxon>Pimascovirales</taxon>
        <taxon>Pimascovirales incertae sedis</taxon>
        <taxon>Iridoviridae</taxon>
        <taxon>Betairidovirinae</taxon>
        <taxon>Iridovirus</taxon>
    </lineage>
</organism>
<reference evidence="1" key="1">
    <citation type="submission" date="2024-05" db="EMBL/GenBank/DDBJ databases">
        <title>Complete genomes of an iridovirus, and two densoviruses identified in lab reared social spiders in California, USA.</title>
        <authorList>
            <person name="Millerwise S."/>
            <person name="Lund M.C."/>
            <person name="Schmidlin K."/>
            <person name="Kraberger S."/>
            <person name="Harrison J."/>
            <person name="Cease A."/>
            <person name="Pinter-Wollman N."/>
            <person name="Varsani A."/>
        </authorList>
    </citation>
    <scope>NUCLEOTIDE SEQUENCE</scope>
    <source>
        <strain evidence="1">SocP20</strain>
    </source>
</reference>